<comment type="caution">
    <text evidence="7">The sequence shown here is derived from an EMBL/GenBank/DDBJ whole genome shotgun (WGS) entry which is preliminary data.</text>
</comment>
<name>U2YI84_9SPHN</name>
<dbReference type="Pfam" id="PF04893">
    <property type="entry name" value="Yip1"/>
    <property type="match status" value="1"/>
</dbReference>
<evidence type="ECO:0000256" key="1">
    <source>
        <dbReference type="ARBA" id="ARBA00004141"/>
    </source>
</evidence>
<dbReference type="KEGG" id="ntd:EGO55_20380"/>
<feature type="domain" description="Yip1" evidence="6">
    <location>
        <begin position="32"/>
        <end position="200"/>
    </location>
</feature>
<comment type="subcellular location">
    <subcellularLocation>
        <location evidence="1">Membrane</location>
        <topology evidence="1">Multi-pass membrane protein</topology>
    </subcellularLocation>
</comment>
<feature type="transmembrane region" description="Helical" evidence="5">
    <location>
        <begin position="187"/>
        <end position="213"/>
    </location>
</feature>
<dbReference type="Proteomes" id="UP000016568">
    <property type="component" value="Unassembled WGS sequence"/>
</dbReference>
<protein>
    <recommendedName>
        <fullName evidence="6">Yip1 domain-containing protein</fullName>
    </recommendedName>
</protein>
<dbReference type="AlphaFoldDB" id="U2YI84"/>
<accession>U2YI84</accession>
<dbReference type="GO" id="GO:0016020">
    <property type="term" value="C:membrane"/>
    <property type="evidence" value="ECO:0007669"/>
    <property type="project" value="UniProtKB-SubCell"/>
</dbReference>
<evidence type="ECO:0000256" key="3">
    <source>
        <dbReference type="ARBA" id="ARBA00022989"/>
    </source>
</evidence>
<keyword evidence="4 5" id="KW-0472">Membrane</keyword>
<dbReference type="eggNOG" id="ENOG502Z7KS">
    <property type="taxonomic scope" value="Bacteria"/>
</dbReference>
<evidence type="ECO:0000313" key="7">
    <source>
        <dbReference type="EMBL" id="GAD48010.1"/>
    </source>
</evidence>
<dbReference type="EMBL" id="BASZ01000002">
    <property type="protein sequence ID" value="GAD48010.1"/>
    <property type="molecule type" value="Genomic_DNA"/>
</dbReference>
<proteinExistence type="predicted"/>
<gene>
    <name evidence="7" type="ORF">NT2_02_00930</name>
</gene>
<evidence type="ECO:0000313" key="8">
    <source>
        <dbReference type="Proteomes" id="UP000016568"/>
    </source>
</evidence>
<evidence type="ECO:0000259" key="6">
    <source>
        <dbReference type="Pfam" id="PF04893"/>
    </source>
</evidence>
<dbReference type="OrthoDB" id="7423401at2"/>
<evidence type="ECO:0000256" key="4">
    <source>
        <dbReference type="ARBA" id="ARBA00023136"/>
    </source>
</evidence>
<keyword evidence="8" id="KW-1185">Reference proteome</keyword>
<evidence type="ECO:0000256" key="5">
    <source>
        <dbReference type="SAM" id="Phobius"/>
    </source>
</evidence>
<keyword evidence="3 5" id="KW-1133">Transmembrane helix</keyword>
<feature type="transmembrane region" description="Helical" evidence="5">
    <location>
        <begin position="58"/>
        <end position="86"/>
    </location>
</feature>
<feature type="transmembrane region" description="Helical" evidence="5">
    <location>
        <begin position="140"/>
        <end position="167"/>
    </location>
</feature>
<organism evidence="7 8">
    <name type="scientific">Caenibius tardaugens NBRC 16725</name>
    <dbReference type="NCBI Taxonomy" id="1219035"/>
    <lineage>
        <taxon>Bacteria</taxon>
        <taxon>Pseudomonadati</taxon>
        <taxon>Pseudomonadota</taxon>
        <taxon>Alphaproteobacteria</taxon>
        <taxon>Sphingomonadales</taxon>
        <taxon>Erythrobacteraceae</taxon>
        <taxon>Caenibius</taxon>
    </lineage>
</organism>
<evidence type="ECO:0000256" key="2">
    <source>
        <dbReference type="ARBA" id="ARBA00022692"/>
    </source>
</evidence>
<dbReference type="InterPro" id="IPR006977">
    <property type="entry name" value="Yip1_dom"/>
</dbReference>
<feature type="transmembrane region" description="Helical" evidence="5">
    <location>
        <begin position="98"/>
        <end position="119"/>
    </location>
</feature>
<keyword evidence="2 5" id="KW-0812">Transmembrane</keyword>
<sequence length="401" mass="41738">MFLSSTFTEGCTMDDNPVSGPQSKNLVDRVKAILTKPAQEWPQIEAENSTIADIFTKYVLPLAAIGPISLFIGSQIFGFGALGFTYRPSFTSALGTAVTSYVIALISIAVLAFLINVLAPRFDGKENKLSAVKLAAYSMTAGWVAGILGLIPSLGIIGALAGLYGIYLFYLGAPTLMKVPQDKAAGYTAVTIIAAIILFFIASTISSTVAGLFGHRPYENLAESGEMSGTVSIPGMGSINLDKAQKAADRAEKMANGEIKPVAIDALKTLLPASIGAYTRTSVDSMSAGGMSNASGTYANGDSRFDLRISDTNALGALGGIGAAMGVEQSSESEDGYDRTQVVDGRMQTEKWSKSGSNGTFGVLLADRFMVEAEGSVPNIDVLKQAVSSIDASALAKLAGS</sequence>
<reference evidence="7 8" key="1">
    <citation type="submission" date="2013-09" db="EMBL/GenBank/DDBJ databases">
        <title>Whole genome shotgun sequence of Novosphingobium tardaugens NBRC 16725.</title>
        <authorList>
            <person name="Isaki S."/>
            <person name="Hosoyama A."/>
            <person name="Tsuchikane K."/>
            <person name="Katsumata H."/>
            <person name="Ando Y."/>
            <person name="Yamazaki S."/>
            <person name="Fujita N."/>
        </authorList>
    </citation>
    <scope>NUCLEOTIDE SEQUENCE [LARGE SCALE GENOMIC DNA]</scope>
    <source>
        <strain evidence="7 8">NBRC 16725</strain>
    </source>
</reference>